<dbReference type="SUPFAM" id="SSF48498">
    <property type="entry name" value="Tetracyclin repressor-like, C-terminal domain"/>
    <property type="match status" value="1"/>
</dbReference>
<sequence>MIFVRRSPDPEQRQRDPERSKQQLLDAAVVEFGAHGFSGARVSEIAARAGVNKQLISYYFGGKEGLYRAVADRWRAGEPELTADAESLGDVVGAYAGAAIAQPDMLRMLVRQAVERIPDNQDEEGQRARFREMVEDITRRQALGELAVDLDPRHAALALFGLASAPVVFPQIARALGLDPDSDEFATEYTDQTAKLVSHLKEDSA</sequence>
<dbReference type="Proteomes" id="UP000292385">
    <property type="component" value="Unassembled WGS sequence"/>
</dbReference>
<keyword evidence="1 2" id="KW-0238">DNA-binding</keyword>
<protein>
    <submittedName>
        <fullName evidence="5">TetR/AcrR family transcriptional regulator</fullName>
    </submittedName>
</protein>
<accession>A0ABY2A706</accession>
<evidence type="ECO:0000313" key="5">
    <source>
        <dbReference type="EMBL" id="TCC23467.1"/>
    </source>
</evidence>
<dbReference type="InterPro" id="IPR041467">
    <property type="entry name" value="Sco4008_C"/>
</dbReference>
<dbReference type="EMBL" id="SJJY01000003">
    <property type="protein sequence ID" value="TCC23467.1"/>
    <property type="molecule type" value="Genomic_DNA"/>
</dbReference>
<feature type="DNA-binding region" description="H-T-H motif" evidence="2">
    <location>
        <begin position="41"/>
        <end position="60"/>
    </location>
</feature>
<evidence type="ECO:0000256" key="3">
    <source>
        <dbReference type="SAM" id="MobiDB-lite"/>
    </source>
</evidence>
<dbReference type="Pfam" id="PF17926">
    <property type="entry name" value="TetR_C_21"/>
    <property type="match status" value="1"/>
</dbReference>
<comment type="caution">
    <text evidence="5">The sequence shown here is derived from an EMBL/GenBank/DDBJ whole genome shotgun (WGS) entry which is preliminary data.</text>
</comment>
<dbReference type="PRINTS" id="PR00455">
    <property type="entry name" value="HTHTETR"/>
</dbReference>
<reference evidence="5 6" key="1">
    <citation type="submission" date="2019-02" db="EMBL/GenBank/DDBJ databases">
        <title>Kribbella capetownensis sp. nov. and Kribbella speibonae sp. nov., isolated from soil.</title>
        <authorList>
            <person name="Curtis S.M."/>
            <person name="Norton I."/>
            <person name="Everest G.J."/>
            <person name="Meyers P.R."/>
        </authorList>
    </citation>
    <scope>NUCLEOTIDE SEQUENCE [LARGE SCALE GENOMIC DNA]</scope>
    <source>
        <strain evidence="5 6">SK5</strain>
    </source>
</reference>
<feature type="domain" description="HTH tetR-type" evidence="4">
    <location>
        <begin position="18"/>
        <end position="78"/>
    </location>
</feature>
<dbReference type="PROSITE" id="PS50977">
    <property type="entry name" value="HTH_TETR_2"/>
    <property type="match status" value="1"/>
</dbReference>
<evidence type="ECO:0000259" key="4">
    <source>
        <dbReference type="PROSITE" id="PS50977"/>
    </source>
</evidence>
<evidence type="ECO:0000256" key="2">
    <source>
        <dbReference type="PROSITE-ProRule" id="PRU00335"/>
    </source>
</evidence>
<evidence type="ECO:0000313" key="6">
    <source>
        <dbReference type="Proteomes" id="UP000292385"/>
    </source>
</evidence>
<dbReference type="InterPro" id="IPR036271">
    <property type="entry name" value="Tet_transcr_reg_TetR-rel_C_sf"/>
</dbReference>
<dbReference type="InterPro" id="IPR001647">
    <property type="entry name" value="HTH_TetR"/>
</dbReference>
<name>A0ABY2A706_9ACTN</name>
<gene>
    <name evidence="5" type="ORF">E0H58_16940</name>
</gene>
<dbReference type="Gene3D" id="1.10.357.10">
    <property type="entry name" value="Tetracycline Repressor, domain 2"/>
    <property type="match status" value="1"/>
</dbReference>
<feature type="region of interest" description="Disordered" evidence="3">
    <location>
        <begin position="1"/>
        <end position="21"/>
    </location>
</feature>
<dbReference type="InterPro" id="IPR009057">
    <property type="entry name" value="Homeodomain-like_sf"/>
</dbReference>
<dbReference type="SUPFAM" id="SSF46689">
    <property type="entry name" value="Homeodomain-like"/>
    <property type="match status" value="1"/>
</dbReference>
<keyword evidence="6" id="KW-1185">Reference proteome</keyword>
<dbReference type="PANTHER" id="PTHR30328">
    <property type="entry name" value="TRANSCRIPTIONAL REPRESSOR"/>
    <property type="match status" value="1"/>
</dbReference>
<organism evidence="5 6">
    <name type="scientific">Kribbella speibonae</name>
    <dbReference type="NCBI Taxonomy" id="1572660"/>
    <lineage>
        <taxon>Bacteria</taxon>
        <taxon>Bacillati</taxon>
        <taxon>Actinomycetota</taxon>
        <taxon>Actinomycetes</taxon>
        <taxon>Propionibacteriales</taxon>
        <taxon>Kribbellaceae</taxon>
        <taxon>Kribbella</taxon>
    </lineage>
</organism>
<dbReference type="InterPro" id="IPR050109">
    <property type="entry name" value="HTH-type_TetR-like_transc_reg"/>
</dbReference>
<proteinExistence type="predicted"/>
<evidence type="ECO:0000256" key="1">
    <source>
        <dbReference type="ARBA" id="ARBA00023125"/>
    </source>
</evidence>
<dbReference type="Pfam" id="PF00440">
    <property type="entry name" value="TetR_N"/>
    <property type="match status" value="1"/>
</dbReference>
<dbReference type="PANTHER" id="PTHR30328:SF54">
    <property type="entry name" value="HTH-TYPE TRANSCRIPTIONAL REPRESSOR SCO4008"/>
    <property type="match status" value="1"/>
</dbReference>